<organism evidence="1 2">
    <name type="scientific">Cricetulus griseus</name>
    <name type="common">Chinese hamster</name>
    <name type="synonym">Cricetulus barabensis griseus</name>
    <dbReference type="NCBI Taxonomy" id="10029"/>
    <lineage>
        <taxon>Eukaryota</taxon>
        <taxon>Metazoa</taxon>
        <taxon>Chordata</taxon>
        <taxon>Craniata</taxon>
        <taxon>Vertebrata</taxon>
        <taxon>Euteleostomi</taxon>
        <taxon>Mammalia</taxon>
        <taxon>Eutheria</taxon>
        <taxon>Euarchontoglires</taxon>
        <taxon>Glires</taxon>
        <taxon>Rodentia</taxon>
        <taxon>Myomorpha</taxon>
        <taxon>Muroidea</taxon>
        <taxon>Cricetidae</taxon>
        <taxon>Cricetinae</taxon>
        <taxon>Cricetulus</taxon>
    </lineage>
</organism>
<dbReference type="InParanoid" id="G3IKW1"/>
<name>G3IKW1_CRIGR</name>
<reference evidence="2" key="1">
    <citation type="journal article" date="2011" name="Nat. Biotechnol.">
        <title>The genomic sequence of the Chinese hamster ovary (CHO)-K1 cell line.</title>
        <authorList>
            <person name="Xu X."/>
            <person name="Nagarajan H."/>
            <person name="Lewis N.E."/>
            <person name="Pan S."/>
            <person name="Cai Z."/>
            <person name="Liu X."/>
            <person name="Chen W."/>
            <person name="Xie M."/>
            <person name="Wang W."/>
            <person name="Hammond S."/>
            <person name="Andersen M.R."/>
            <person name="Neff N."/>
            <person name="Passarelli B."/>
            <person name="Koh W."/>
            <person name="Fan H.C."/>
            <person name="Wang J."/>
            <person name="Gui Y."/>
            <person name="Lee K.H."/>
            <person name="Betenbaugh M.J."/>
            <person name="Quake S.R."/>
            <person name="Famili I."/>
            <person name="Palsson B.O."/>
            <person name="Wang J."/>
        </authorList>
    </citation>
    <scope>NUCLEOTIDE SEQUENCE [LARGE SCALE GENOMIC DNA]</scope>
    <source>
        <strain evidence="2">CHO K1 cell line</strain>
    </source>
</reference>
<sequence length="88" mass="10163">MAKVDLWSPQTCTQAQGPAQICVHTTHIPDREVQNAWWCMPSTQETRQEDQKFKIILGYIASSRPAWATQDPIFKILPKHLFSIQQKL</sequence>
<evidence type="ECO:0000313" key="1">
    <source>
        <dbReference type="EMBL" id="EGW10217.1"/>
    </source>
</evidence>
<proteinExistence type="predicted"/>
<dbReference type="EMBL" id="JH003789">
    <property type="protein sequence ID" value="EGW10217.1"/>
    <property type="molecule type" value="Genomic_DNA"/>
</dbReference>
<evidence type="ECO:0000313" key="2">
    <source>
        <dbReference type="Proteomes" id="UP000001075"/>
    </source>
</evidence>
<dbReference type="Proteomes" id="UP000001075">
    <property type="component" value="Unassembled WGS sequence"/>
</dbReference>
<gene>
    <name evidence="1" type="ORF">I79_024515</name>
</gene>
<accession>G3IKW1</accession>
<protein>
    <submittedName>
        <fullName evidence="1">Uncharacterized protein</fullName>
    </submittedName>
</protein>
<dbReference type="AlphaFoldDB" id="G3IKW1"/>